<evidence type="ECO:0000313" key="8">
    <source>
        <dbReference type="EMBL" id="MFC7090827.1"/>
    </source>
</evidence>
<comment type="similarity">
    <text evidence="6 7">Belongs to the FliO/MopB family.</text>
</comment>
<dbReference type="NCBIfam" id="TIGR03500">
    <property type="entry name" value="FliO_TIGR"/>
    <property type="match status" value="1"/>
</dbReference>
<accession>A0ABW2EXX5</accession>
<name>A0ABW2EXX5_9GAMM</name>
<dbReference type="PANTHER" id="PTHR38766">
    <property type="entry name" value="FLAGELLAR PROTEIN FLIO"/>
    <property type="match status" value="1"/>
</dbReference>
<organism evidence="8 9">
    <name type="scientific">Halomonas salifodinae</name>
    <dbReference type="NCBI Taxonomy" id="438745"/>
    <lineage>
        <taxon>Bacteria</taxon>
        <taxon>Pseudomonadati</taxon>
        <taxon>Pseudomonadota</taxon>
        <taxon>Gammaproteobacteria</taxon>
        <taxon>Oceanospirillales</taxon>
        <taxon>Halomonadaceae</taxon>
        <taxon>Halomonas</taxon>
    </lineage>
</organism>
<dbReference type="InterPro" id="IPR022781">
    <property type="entry name" value="Flagellar_biosynth_FliO"/>
</dbReference>
<comment type="caution">
    <text evidence="8">The sequence shown here is derived from an EMBL/GenBank/DDBJ whole genome shotgun (WGS) entry which is preliminary data.</text>
</comment>
<sequence length="141" mass="14756">MSDASDTALAGGEALVGLATLGKTAAALALVLGLIFLSRYLLTRLGPRRHAQALNLRVVASTPLGPKERVVVVEVDDTWLVLGVGGGRITPLHQLPAKQATASEALSQGLGHGEATDTGFGERFAAVLKHNGRELWRGKSR</sequence>
<keyword evidence="3 7" id="KW-1133">Transmembrane helix</keyword>
<gene>
    <name evidence="8" type="primary">fliO</name>
    <name evidence="8" type="ORF">ACFQH5_14835</name>
</gene>
<dbReference type="RefSeq" id="WP_346063286.1">
    <property type="nucleotide sequence ID" value="NZ_BAAADR010000017.1"/>
</dbReference>
<evidence type="ECO:0000256" key="5">
    <source>
        <dbReference type="ARBA" id="ARBA00023143"/>
    </source>
</evidence>
<dbReference type="InterPro" id="IPR052205">
    <property type="entry name" value="FliO/MopB"/>
</dbReference>
<evidence type="ECO:0000256" key="1">
    <source>
        <dbReference type="ARBA" id="ARBA00022475"/>
    </source>
</evidence>
<evidence type="ECO:0000256" key="7">
    <source>
        <dbReference type="RuleBase" id="RU362064"/>
    </source>
</evidence>
<keyword evidence="1 7" id="KW-1003">Cell membrane</keyword>
<keyword evidence="8" id="KW-0966">Cell projection</keyword>
<protein>
    <recommendedName>
        <fullName evidence="7">Flagellar protein</fullName>
    </recommendedName>
</protein>
<proteinExistence type="inferred from homology"/>
<evidence type="ECO:0000313" key="9">
    <source>
        <dbReference type="Proteomes" id="UP001596411"/>
    </source>
</evidence>
<evidence type="ECO:0000256" key="4">
    <source>
        <dbReference type="ARBA" id="ARBA00023136"/>
    </source>
</evidence>
<comment type="subcellular location">
    <subcellularLocation>
        <location evidence="7">Cell membrane</location>
    </subcellularLocation>
    <subcellularLocation>
        <location evidence="7">Bacterial flagellum basal body</location>
    </subcellularLocation>
</comment>
<feature type="transmembrane region" description="Helical" evidence="7">
    <location>
        <begin position="25"/>
        <end position="42"/>
    </location>
</feature>
<evidence type="ECO:0000256" key="3">
    <source>
        <dbReference type="ARBA" id="ARBA00022989"/>
    </source>
</evidence>
<keyword evidence="9" id="KW-1185">Reference proteome</keyword>
<keyword evidence="2 7" id="KW-0812">Transmembrane</keyword>
<keyword evidence="8" id="KW-0969">Cilium</keyword>
<evidence type="ECO:0000256" key="6">
    <source>
        <dbReference type="ARBA" id="ARBA00037937"/>
    </source>
</evidence>
<dbReference type="PANTHER" id="PTHR38766:SF1">
    <property type="entry name" value="FLAGELLAR PROTEIN FLIO"/>
    <property type="match status" value="1"/>
</dbReference>
<evidence type="ECO:0000256" key="2">
    <source>
        <dbReference type="ARBA" id="ARBA00022692"/>
    </source>
</evidence>
<dbReference type="EMBL" id="JBHSZP010000028">
    <property type="protein sequence ID" value="MFC7090827.1"/>
    <property type="molecule type" value="Genomic_DNA"/>
</dbReference>
<keyword evidence="5 7" id="KW-0975">Bacterial flagellum</keyword>
<reference evidence="9" key="1">
    <citation type="journal article" date="2019" name="Int. J. Syst. Evol. Microbiol.">
        <title>The Global Catalogue of Microorganisms (GCM) 10K type strain sequencing project: providing services to taxonomists for standard genome sequencing and annotation.</title>
        <authorList>
            <consortium name="The Broad Institute Genomics Platform"/>
            <consortium name="The Broad Institute Genome Sequencing Center for Infectious Disease"/>
            <person name="Wu L."/>
            <person name="Ma J."/>
        </authorList>
    </citation>
    <scope>NUCLEOTIDE SEQUENCE [LARGE SCALE GENOMIC DNA]</scope>
    <source>
        <strain evidence="9">CGMCC 1.13666</strain>
    </source>
</reference>
<keyword evidence="4 7" id="KW-0472">Membrane</keyword>
<dbReference type="Proteomes" id="UP001596411">
    <property type="component" value="Unassembled WGS sequence"/>
</dbReference>
<dbReference type="Pfam" id="PF04347">
    <property type="entry name" value="FliO"/>
    <property type="match status" value="1"/>
</dbReference>
<keyword evidence="8" id="KW-0282">Flagellum</keyword>